<protein>
    <submittedName>
        <fullName evidence="3">DUF4426 domain-containing protein</fullName>
    </submittedName>
</protein>
<proteinExistence type="predicted"/>
<dbReference type="OrthoDB" id="8563353at2"/>
<dbReference type="InterPro" id="IPR025218">
    <property type="entry name" value="DUF4426"/>
</dbReference>
<feature type="domain" description="DUF4426" evidence="2">
    <location>
        <begin position="32"/>
        <end position="150"/>
    </location>
</feature>
<dbReference type="Proteomes" id="UP000297890">
    <property type="component" value="Unassembled WGS sequence"/>
</dbReference>
<gene>
    <name evidence="3" type="ORF">E4680_11130</name>
</gene>
<reference evidence="3 4" key="1">
    <citation type="journal article" date="2019" name="ISME J.">
        <title>Candidatus Macondimonas diazotrophica, a novel gammaproteobacterial genus dominating crude-oil-contaminated coastal sediments.</title>
        <authorList>
            <person name="Karthikeyan S."/>
            <person name="Konstantinidis K."/>
        </authorList>
    </citation>
    <scope>NUCLEOTIDE SEQUENCE [LARGE SCALE GENOMIC DNA]</scope>
    <source>
        <strain evidence="3 4">KTK01</strain>
    </source>
</reference>
<feature type="signal peptide" evidence="1">
    <location>
        <begin position="1"/>
        <end position="27"/>
    </location>
</feature>
<organism evidence="3 4">
    <name type="scientific">Candidatus Macondimonas diazotrophica</name>
    <dbReference type="NCBI Taxonomy" id="2305248"/>
    <lineage>
        <taxon>Bacteria</taxon>
        <taxon>Pseudomonadati</taxon>
        <taxon>Pseudomonadota</taxon>
        <taxon>Gammaproteobacteria</taxon>
        <taxon>Chromatiales</taxon>
        <taxon>Ectothiorhodospiraceae</taxon>
        <taxon>Candidatus Macondimonas</taxon>
    </lineage>
</organism>
<dbReference type="EMBL" id="SRIO01000016">
    <property type="protein sequence ID" value="TFZ81721.1"/>
    <property type="molecule type" value="Genomic_DNA"/>
</dbReference>
<evidence type="ECO:0000313" key="4">
    <source>
        <dbReference type="Proteomes" id="UP000297890"/>
    </source>
</evidence>
<sequence length="152" mass="17179">MKTARVRSMYWVAALCLLALLASTVQANSFEYENYIFHYNALRTDELPAESTQKAGIQRSRNRGMINLALRQKQADGSTTAITAAISASAVNLNNQYRELSLREMRDGDAIYYIGDFPINNQETLRFQINVLPDGASKPFKVQFEKEFFTGP</sequence>
<evidence type="ECO:0000313" key="3">
    <source>
        <dbReference type="EMBL" id="TFZ81721.1"/>
    </source>
</evidence>
<evidence type="ECO:0000256" key="1">
    <source>
        <dbReference type="SAM" id="SignalP"/>
    </source>
</evidence>
<keyword evidence="1" id="KW-0732">Signal</keyword>
<name>A0A4Z0F6B5_9GAMM</name>
<comment type="caution">
    <text evidence="3">The sequence shown here is derived from an EMBL/GenBank/DDBJ whole genome shotgun (WGS) entry which is preliminary data.</text>
</comment>
<dbReference type="AlphaFoldDB" id="A0A4Z0F6B5"/>
<evidence type="ECO:0000259" key="2">
    <source>
        <dbReference type="Pfam" id="PF14467"/>
    </source>
</evidence>
<dbReference type="Pfam" id="PF14467">
    <property type="entry name" value="DUF4426"/>
    <property type="match status" value="1"/>
</dbReference>
<dbReference type="Gene3D" id="2.60.40.3340">
    <property type="entry name" value="Domain of unknown function DUF4426"/>
    <property type="match status" value="1"/>
</dbReference>
<keyword evidence="4" id="KW-1185">Reference proteome</keyword>
<feature type="chain" id="PRO_5021252749" evidence="1">
    <location>
        <begin position="28"/>
        <end position="152"/>
    </location>
</feature>
<accession>A0A4Z0F6B5</accession>